<comment type="subcellular location">
    <subcellularLocation>
        <location evidence="1 7">Cell membrane</location>
        <topology evidence="1 7">Multi-pass membrane protein</topology>
    </subcellularLocation>
</comment>
<dbReference type="KEGG" id="aun:AWM73_08225"/>
<keyword evidence="3" id="KW-1003">Cell membrane</keyword>
<reference evidence="9" key="2">
    <citation type="submission" date="2022-09" db="EMBL/GenBank/DDBJ databases">
        <title>Aerococcus urinae taxonomy study.</title>
        <authorList>
            <person name="Christensen J."/>
            <person name="Senneby E."/>
        </authorList>
    </citation>
    <scope>NUCLEOTIDE SEQUENCE</scope>
    <source>
        <strain evidence="9">NLD-066-U95</strain>
    </source>
</reference>
<dbReference type="CDD" id="cd06261">
    <property type="entry name" value="TM_PBP2"/>
    <property type="match status" value="1"/>
</dbReference>
<evidence type="ECO:0000259" key="8">
    <source>
        <dbReference type="PROSITE" id="PS50928"/>
    </source>
</evidence>
<evidence type="ECO:0000256" key="4">
    <source>
        <dbReference type="ARBA" id="ARBA00022692"/>
    </source>
</evidence>
<organism evidence="10 11">
    <name type="scientific">Aerococcus urinae</name>
    <dbReference type="NCBI Taxonomy" id="1376"/>
    <lineage>
        <taxon>Bacteria</taxon>
        <taxon>Bacillati</taxon>
        <taxon>Bacillota</taxon>
        <taxon>Bacilli</taxon>
        <taxon>Lactobacillales</taxon>
        <taxon>Aerococcaceae</taxon>
        <taxon>Aerococcus</taxon>
    </lineage>
</organism>
<proteinExistence type="inferred from homology"/>
<dbReference type="SUPFAM" id="SSF161098">
    <property type="entry name" value="MetI-like"/>
    <property type="match status" value="1"/>
</dbReference>
<dbReference type="PANTHER" id="PTHR30450">
    <property type="entry name" value="ABC TRANSPORTER PERMEASE"/>
    <property type="match status" value="1"/>
</dbReference>
<feature type="transmembrane region" description="Helical" evidence="7">
    <location>
        <begin position="54"/>
        <end position="79"/>
    </location>
</feature>
<evidence type="ECO:0000313" key="10">
    <source>
        <dbReference type="EMBL" id="QPS01831.1"/>
    </source>
</evidence>
<dbReference type="EMBL" id="JAOTML010000002">
    <property type="protein sequence ID" value="MCY3052962.1"/>
    <property type="molecule type" value="Genomic_DNA"/>
</dbReference>
<evidence type="ECO:0000256" key="1">
    <source>
        <dbReference type="ARBA" id="ARBA00004651"/>
    </source>
</evidence>
<dbReference type="EMBL" id="CP065662">
    <property type="protein sequence ID" value="QPS01831.1"/>
    <property type="molecule type" value="Genomic_DNA"/>
</dbReference>
<evidence type="ECO:0000256" key="7">
    <source>
        <dbReference type="RuleBase" id="RU363032"/>
    </source>
</evidence>
<dbReference type="Gene3D" id="1.10.3720.10">
    <property type="entry name" value="MetI-like"/>
    <property type="match status" value="1"/>
</dbReference>
<dbReference type="RefSeq" id="WP_060778895.1">
    <property type="nucleotide sequence ID" value="NZ_CAJHLF010000004.1"/>
</dbReference>
<accession>A0A109RG68</accession>
<evidence type="ECO:0000256" key="2">
    <source>
        <dbReference type="ARBA" id="ARBA00022448"/>
    </source>
</evidence>
<protein>
    <submittedName>
        <fullName evidence="10">ABC transporter permease</fullName>
    </submittedName>
</protein>
<keyword evidence="2 7" id="KW-0813">Transport</keyword>
<dbReference type="GeneID" id="35767727"/>
<dbReference type="AlphaFoldDB" id="A0A109RG68"/>
<name>A0A109RG68_9LACT</name>
<reference evidence="10 11" key="1">
    <citation type="submission" date="2020-12" db="EMBL/GenBank/DDBJ databases">
        <title>FDA dAtabase for Regulatory Grade micrObial Sequences (FDA-ARGOS): Supporting development and validation of Infectious Disease Dx tests.</title>
        <authorList>
            <person name="Sproer C."/>
            <person name="Gronow S."/>
            <person name="Severitt S."/>
            <person name="Schroder I."/>
            <person name="Tallon L."/>
            <person name="Sadzewicz L."/>
            <person name="Zhao X."/>
            <person name="Boylan J."/>
            <person name="Ott S."/>
            <person name="Bowen H."/>
            <person name="Vavikolanu K."/>
            <person name="Mehta A."/>
            <person name="Aluvathingal J."/>
            <person name="Nadendla S."/>
            <person name="Lowell S."/>
            <person name="Myers T."/>
            <person name="Yan Y."/>
            <person name="Sichtig H."/>
        </authorList>
    </citation>
    <scope>NUCLEOTIDE SEQUENCE [LARGE SCALE GENOMIC DNA]</scope>
    <source>
        <strain evidence="10 11">FDAARGOS_911</strain>
    </source>
</reference>
<evidence type="ECO:0000256" key="3">
    <source>
        <dbReference type="ARBA" id="ARBA00022475"/>
    </source>
</evidence>
<dbReference type="OrthoDB" id="9793490at2"/>
<evidence type="ECO:0000256" key="5">
    <source>
        <dbReference type="ARBA" id="ARBA00022989"/>
    </source>
</evidence>
<evidence type="ECO:0000313" key="11">
    <source>
        <dbReference type="Proteomes" id="UP000594771"/>
    </source>
</evidence>
<dbReference type="GO" id="GO:0005886">
    <property type="term" value="C:plasma membrane"/>
    <property type="evidence" value="ECO:0007669"/>
    <property type="project" value="UniProtKB-SubCell"/>
</dbReference>
<dbReference type="InterPro" id="IPR051322">
    <property type="entry name" value="AA_ABC_Transporter_Permease"/>
</dbReference>
<evidence type="ECO:0000313" key="9">
    <source>
        <dbReference type="EMBL" id="MCY3052962.1"/>
    </source>
</evidence>
<evidence type="ECO:0000313" key="12">
    <source>
        <dbReference type="Proteomes" id="UP001069145"/>
    </source>
</evidence>
<evidence type="ECO:0000256" key="6">
    <source>
        <dbReference type="ARBA" id="ARBA00023136"/>
    </source>
</evidence>
<comment type="similarity">
    <text evidence="7">Belongs to the binding-protein-dependent transport system permease family.</text>
</comment>
<dbReference type="PANTHER" id="PTHR30450:SF1">
    <property type="entry name" value="D-METHIONINE TRANSPORT SYSTEM PERMEASE PROTEIN METI-RELATED"/>
    <property type="match status" value="1"/>
</dbReference>
<sequence length="219" mass="23262">MEASLVKLSAILGPSVFDTAYMVFFTMILSTALGFVIAVALYYTDKEGLRPNAFIYGILDAFINIVRSFPFIILVVAVIPLTRGIVGGVIGRTAALVPLTISGTATVARLLENSFREVGRPLIEAIRSFGASDYQIMKEVVLVEAAPLVIVNLTVAIIGIIGTTSAAGTVGAGGLGSVAINYGYNSFDSVIMYGTVLVIILIVHCAQFVGNYLYKQSLR</sequence>
<feature type="domain" description="ABC transmembrane type-1" evidence="8">
    <location>
        <begin position="16"/>
        <end position="214"/>
    </location>
</feature>
<feature type="transmembrane region" description="Helical" evidence="7">
    <location>
        <begin position="145"/>
        <end position="170"/>
    </location>
</feature>
<dbReference type="PROSITE" id="PS50928">
    <property type="entry name" value="ABC_TM1"/>
    <property type="match status" value="1"/>
</dbReference>
<keyword evidence="6 7" id="KW-0472">Membrane</keyword>
<dbReference type="Proteomes" id="UP001069145">
    <property type="component" value="Unassembled WGS sequence"/>
</dbReference>
<dbReference type="InterPro" id="IPR035906">
    <property type="entry name" value="MetI-like_sf"/>
</dbReference>
<dbReference type="Pfam" id="PF00528">
    <property type="entry name" value="BPD_transp_1"/>
    <property type="match status" value="1"/>
</dbReference>
<feature type="transmembrane region" description="Helical" evidence="7">
    <location>
        <begin position="190"/>
        <end position="214"/>
    </location>
</feature>
<gene>
    <name evidence="10" type="ORF">I6G68_01785</name>
    <name evidence="9" type="ORF">ODY43_03075</name>
</gene>
<keyword evidence="5 7" id="KW-1133">Transmembrane helix</keyword>
<keyword evidence="12" id="KW-1185">Reference proteome</keyword>
<keyword evidence="4 7" id="KW-0812">Transmembrane</keyword>
<dbReference type="InterPro" id="IPR000515">
    <property type="entry name" value="MetI-like"/>
</dbReference>
<feature type="transmembrane region" description="Helical" evidence="7">
    <location>
        <begin position="85"/>
        <end position="111"/>
    </location>
</feature>
<dbReference type="GO" id="GO:0048473">
    <property type="term" value="P:D-methionine transmembrane transport"/>
    <property type="evidence" value="ECO:0007669"/>
    <property type="project" value="TreeGrafter"/>
</dbReference>
<feature type="transmembrane region" description="Helical" evidence="7">
    <location>
        <begin position="20"/>
        <end position="42"/>
    </location>
</feature>
<dbReference type="Proteomes" id="UP000594771">
    <property type="component" value="Chromosome"/>
</dbReference>